<accession>A0A545UN15</accession>
<proteinExistence type="predicted"/>
<organism evidence="1 2">
    <name type="scientific">Cordyceps javanica</name>
    <dbReference type="NCBI Taxonomy" id="43265"/>
    <lineage>
        <taxon>Eukaryota</taxon>
        <taxon>Fungi</taxon>
        <taxon>Dikarya</taxon>
        <taxon>Ascomycota</taxon>
        <taxon>Pezizomycotina</taxon>
        <taxon>Sordariomycetes</taxon>
        <taxon>Hypocreomycetidae</taxon>
        <taxon>Hypocreales</taxon>
        <taxon>Cordycipitaceae</taxon>
        <taxon>Cordyceps</taxon>
    </lineage>
</organism>
<comment type="caution">
    <text evidence="1">The sequence shown here is derived from an EMBL/GenBank/DDBJ whole genome shotgun (WGS) entry which is preliminary data.</text>
</comment>
<evidence type="ECO:0000313" key="1">
    <source>
        <dbReference type="EMBL" id="TQV90859.1"/>
    </source>
</evidence>
<reference evidence="1 2" key="1">
    <citation type="journal article" date="2019" name="Appl. Microbiol. Biotechnol.">
        <title>Genome sequence of Isaria javanica and comparative genome analysis insights into family S53 peptidase evolution in fungal entomopathogens.</title>
        <authorList>
            <person name="Lin R."/>
            <person name="Zhang X."/>
            <person name="Xin B."/>
            <person name="Zou M."/>
            <person name="Gao Y."/>
            <person name="Qin F."/>
            <person name="Hu Q."/>
            <person name="Xie B."/>
            <person name="Cheng X."/>
        </authorList>
    </citation>
    <scope>NUCLEOTIDE SEQUENCE [LARGE SCALE GENOMIC DNA]</scope>
    <source>
        <strain evidence="1 2">IJ1G</strain>
    </source>
</reference>
<sequence>MNLGQAHRVPVVGIAYIRARRLDHKPAILALANLARPGLHVAVRPALLRVARAGVVPALGEAHGVPAVAPAYAVAEARDGEAPVGGAHPDAARPALPVAPDVVARVLVAAVVPARVLARHAVTAVRAAHAPPGAVRDGLPGLLAVAVHDVACGARRLAPPVAGLVAGGAGHGVGGQTQADTQRGRCKGEFHSHACVEK</sequence>
<protein>
    <submittedName>
        <fullName evidence="1">Uncharacterized protein</fullName>
    </submittedName>
</protein>
<gene>
    <name evidence="1" type="ORF">IF1G_10380</name>
</gene>
<dbReference type="AlphaFoldDB" id="A0A545UN15"/>
<dbReference type="Proteomes" id="UP000315783">
    <property type="component" value="Unassembled WGS sequence"/>
</dbReference>
<dbReference type="EMBL" id="SPUK01000022">
    <property type="protein sequence ID" value="TQV90859.1"/>
    <property type="molecule type" value="Genomic_DNA"/>
</dbReference>
<name>A0A545UN15_9HYPO</name>
<keyword evidence="2" id="KW-1185">Reference proteome</keyword>
<evidence type="ECO:0000313" key="2">
    <source>
        <dbReference type="Proteomes" id="UP000315783"/>
    </source>
</evidence>